<dbReference type="GO" id="GO:0022857">
    <property type="term" value="F:transmembrane transporter activity"/>
    <property type="evidence" value="ECO:0007669"/>
    <property type="project" value="InterPro"/>
</dbReference>
<sequence>MSIAQKPAGKVRWGIGLLLGAGTVVNYLDRVNISVAGEHMAKQYGWSHTELGMLFSAFFWSYTLAQIPVGAILDKTGVKWVNRVGTLLWSIATLLTALLGGFAGIFIMRMILGIAEAPAFPANSKATGYWFPLAERGLATSLFDGAAKFSNVIGVGVSTWAILNWGWQGAFIVTGLINLVFAIAFWIFYREPWEHEKLSSEEREYIEKNGAQVQGQASGAFLDNLLVLFKNRKVWGLTIGFMCYGYSFYLFLTWLPNYMTQQLHVSMVKGGWYTIIPWVVATITDILIGGWAVDYFISKGKDPNKVRKTILILGMLFGAFILLEPTTSNPTLQVTYLSIALGGLAFSAPVGWSIPALIAPKGMVGSVGAIMNFFNNLMGVLAPIITGVLIDRTGSFNTGFVIAGVLILFGILSYVFILGDIVPIEE</sequence>
<evidence type="ECO:0000256" key="7">
    <source>
        <dbReference type="SAM" id="Phobius"/>
    </source>
</evidence>
<dbReference type="InterPro" id="IPR000849">
    <property type="entry name" value="Sugar_P_transporter"/>
</dbReference>
<dbReference type="PIRSF" id="PIRSF002808">
    <property type="entry name" value="Hexose_phosphate_transp"/>
    <property type="match status" value="1"/>
</dbReference>
<gene>
    <name evidence="9" type="ORF">LUCI_0272</name>
</gene>
<name>A0A498QY28_9FIRM</name>
<dbReference type="AlphaFoldDB" id="A0A498QY28"/>
<evidence type="ECO:0000313" key="10">
    <source>
        <dbReference type="Proteomes" id="UP000277811"/>
    </source>
</evidence>
<dbReference type="InterPro" id="IPR020846">
    <property type="entry name" value="MFS_dom"/>
</dbReference>
<dbReference type="GO" id="GO:0005886">
    <property type="term" value="C:plasma membrane"/>
    <property type="evidence" value="ECO:0007669"/>
    <property type="project" value="UniProtKB-SubCell"/>
</dbReference>
<dbReference type="RefSeq" id="WP_122626076.1">
    <property type="nucleotide sequence ID" value="NZ_UPPP01000052.1"/>
</dbReference>
<dbReference type="SUPFAM" id="SSF103473">
    <property type="entry name" value="MFS general substrate transporter"/>
    <property type="match status" value="1"/>
</dbReference>
<comment type="subcellular location">
    <subcellularLocation>
        <location evidence="1">Cell membrane</location>
        <topology evidence="1">Multi-pass membrane protein</topology>
    </subcellularLocation>
</comment>
<feature type="transmembrane region" description="Helical" evidence="7">
    <location>
        <begin position="370"/>
        <end position="390"/>
    </location>
</feature>
<evidence type="ECO:0000256" key="5">
    <source>
        <dbReference type="ARBA" id="ARBA00022989"/>
    </source>
</evidence>
<evidence type="ECO:0000256" key="6">
    <source>
        <dbReference type="ARBA" id="ARBA00023136"/>
    </source>
</evidence>
<dbReference type="InterPro" id="IPR036259">
    <property type="entry name" value="MFS_trans_sf"/>
</dbReference>
<feature type="transmembrane region" description="Helical" evidence="7">
    <location>
        <begin position="234"/>
        <end position="255"/>
    </location>
</feature>
<dbReference type="OrthoDB" id="9766638at2"/>
<dbReference type="PROSITE" id="PS50850">
    <property type="entry name" value="MFS"/>
    <property type="match status" value="1"/>
</dbReference>
<feature type="transmembrane region" description="Helical" evidence="7">
    <location>
        <begin position="51"/>
        <end position="73"/>
    </location>
</feature>
<protein>
    <recommendedName>
        <fullName evidence="8">Major facilitator superfamily (MFS) profile domain-containing protein</fullName>
    </recommendedName>
</protein>
<feature type="transmembrane region" description="Helical" evidence="7">
    <location>
        <begin position="309"/>
        <end position="328"/>
    </location>
</feature>
<keyword evidence="5 7" id="KW-1133">Transmembrane helix</keyword>
<organism evidence="9 10">
    <name type="scientific">Lucifera butyrica</name>
    <dbReference type="NCBI Taxonomy" id="1351585"/>
    <lineage>
        <taxon>Bacteria</taxon>
        <taxon>Bacillati</taxon>
        <taxon>Bacillota</taxon>
        <taxon>Negativicutes</taxon>
        <taxon>Veillonellales</taxon>
        <taxon>Veillonellaceae</taxon>
        <taxon>Lucifera</taxon>
    </lineage>
</organism>
<dbReference type="InterPro" id="IPR050382">
    <property type="entry name" value="MFS_Na/Anion_cotransporter"/>
</dbReference>
<keyword evidence="6 7" id="KW-0472">Membrane</keyword>
<evidence type="ECO:0000256" key="4">
    <source>
        <dbReference type="ARBA" id="ARBA00022692"/>
    </source>
</evidence>
<feature type="transmembrane region" description="Helical" evidence="7">
    <location>
        <begin position="396"/>
        <end position="417"/>
    </location>
</feature>
<feature type="domain" description="Major facilitator superfamily (MFS) profile" evidence="8">
    <location>
        <begin position="15"/>
        <end position="422"/>
    </location>
</feature>
<evidence type="ECO:0000313" key="9">
    <source>
        <dbReference type="EMBL" id="VBB05066.1"/>
    </source>
</evidence>
<dbReference type="CDD" id="cd17319">
    <property type="entry name" value="MFS_ExuT_GudP_like"/>
    <property type="match status" value="1"/>
</dbReference>
<dbReference type="PANTHER" id="PTHR11662">
    <property type="entry name" value="SOLUTE CARRIER FAMILY 17"/>
    <property type="match status" value="1"/>
</dbReference>
<feature type="transmembrane region" description="Helical" evidence="7">
    <location>
        <begin position="165"/>
        <end position="189"/>
    </location>
</feature>
<feature type="transmembrane region" description="Helical" evidence="7">
    <location>
        <begin position="12"/>
        <end position="31"/>
    </location>
</feature>
<feature type="transmembrane region" description="Helical" evidence="7">
    <location>
        <begin position="275"/>
        <end position="297"/>
    </location>
</feature>
<dbReference type="InterPro" id="IPR011701">
    <property type="entry name" value="MFS"/>
</dbReference>
<evidence type="ECO:0000256" key="3">
    <source>
        <dbReference type="ARBA" id="ARBA00022475"/>
    </source>
</evidence>
<accession>A0A498QY28</accession>
<reference evidence="9 10" key="1">
    <citation type="submission" date="2018-06" db="EMBL/GenBank/DDBJ databases">
        <authorList>
            <person name="Strepis N."/>
        </authorList>
    </citation>
    <scope>NUCLEOTIDE SEQUENCE [LARGE SCALE GENOMIC DNA]</scope>
    <source>
        <strain evidence="9">LUCI</strain>
    </source>
</reference>
<keyword evidence="3" id="KW-1003">Cell membrane</keyword>
<evidence type="ECO:0000256" key="1">
    <source>
        <dbReference type="ARBA" id="ARBA00004651"/>
    </source>
</evidence>
<feature type="transmembrane region" description="Helical" evidence="7">
    <location>
        <begin position="334"/>
        <end position="358"/>
    </location>
</feature>
<dbReference type="Pfam" id="PF07690">
    <property type="entry name" value="MFS_1"/>
    <property type="match status" value="1"/>
</dbReference>
<evidence type="ECO:0000256" key="2">
    <source>
        <dbReference type="ARBA" id="ARBA00022448"/>
    </source>
</evidence>
<dbReference type="EMBL" id="UPPP01000052">
    <property type="protein sequence ID" value="VBB05066.1"/>
    <property type="molecule type" value="Genomic_DNA"/>
</dbReference>
<keyword evidence="10" id="KW-1185">Reference proteome</keyword>
<keyword evidence="2" id="KW-0813">Transport</keyword>
<keyword evidence="4 7" id="KW-0812">Transmembrane</keyword>
<proteinExistence type="predicted"/>
<dbReference type="Gene3D" id="1.20.1250.20">
    <property type="entry name" value="MFS general substrate transporter like domains"/>
    <property type="match status" value="2"/>
</dbReference>
<dbReference type="Proteomes" id="UP000277811">
    <property type="component" value="Unassembled WGS sequence"/>
</dbReference>
<dbReference type="PANTHER" id="PTHR11662:SF399">
    <property type="entry name" value="FI19708P1-RELATED"/>
    <property type="match status" value="1"/>
</dbReference>
<evidence type="ECO:0000259" key="8">
    <source>
        <dbReference type="PROSITE" id="PS50850"/>
    </source>
</evidence>
<feature type="transmembrane region" description="Helical" evidence="7">
    <location>
        <begin position="85"/>
        <end position="112"/>
    </location>
</feature>